<keyword evidence="1" id="KW-0175">Coiled coil</keyword>
<gene>
    <name evidence="3" type="ORF">jaqu_27140</name>
</gene>
<feature type="coiled-coil region" evidence="1">
    <location>
        <begin position="256"/>
        <end position="283"/>
    </location>
</feature>
<proteinExistence type="predicted"/>
<dbReference type="PATRIC" id="fig|935700.4.peg.2807"/>
<dbReference type="GO" id="GO:0004713">
    <property type="term" value="F:protein tyrosine kinase activity"/>
    <property type="evidence" value="ECO:0007669"/>
    <property type="project" value="TreeGrafter"/>
</dbReference>
<keyword evidence="2" id="KW-0812">Transmembrane</keyword>
<evidence type="ECO:0000256" key="1">
    <source>
        <dbReference type="SAM" id="Coils"/>
    </source>
</evidence>
<sequence length="449" mass="49481">MARAAVSQKAEEGRRLSRASSSRLVPARKRRIYTHLLSWQAGCAVNAPTPKVGKTSPALRKGPSAAFAVDISDVPPPVGASRLRFRHVALIASFLSLVLVPVAVAAWYLWAVAADQYASRVGFSVRQEDSGSALDLLGGLSSLSGSSSSTDTDILYEFIQSQRLVADLDAELDLRAMWSKPDSDPVFALPAEGPIEELVDYWGRMVTSAYGTGPGLLEIEVRAFTPEDAFVITNALFERSSQIVNDISAIARDDSIRYARDDLTEAEERLRTAREQLTLFRNRNQLVNPELDLQSQAGLLSNLQQQQATALIEIDLLADQTSSGDPRLEQARRRLEVIERRIEAERQKLGFGGESAGGRAFADLVGEYERLAVDREFAETAYTSALAAYDGALAEARRQTRYLAAYTLPTLAETPEYPRRVLLLAMIAGFLFLAWSILVLIIYSLRDRR</sequence>
<evidence type="ECO:0000313" key="3">
    <source>
        <dbReference type="EMBL" id="KIT15617.1"/>
    </source>
</evidence>
<keyword evidence="2" id="KW-0472">Membrane</keyword>
<keyword evidence="2" id="KW-1133">Transmembrane helix</keyword>
<feature type="transmembrane region" description="Helical" evidence="2">
    <location>
        <begin position="421"/>
        <end position="445"/>
    </location>
</feature>
<dbReference type="STRING" id="935700.jaqu_27140"/>
<protein>
    <submittedName>
        <fullName evidence="3">Uncharacterized protein</fullName>
    </submittedName>
</protein>
<name>A0A0D1CLC7_9RHOB</name>
<reference evidence="3 4" key="1">
    <citation type="submission" date="2015-02" db="EMBL/GenBank/DDBJ databases">
        <title>Genome Sequence of Jannaschia aquimarina DSM28248, a member of the Roseobacter clade.</title>
        <authorList>
            <person name="Voget S."/>
            <person name="Daniel R."/>
        </authorList>
    </citation>
    <scope>NUCLEOTIDE SEQUENCE [LARGE SCALE GENOMIC DNA]</scope>
    <source>
        <strain evidence="3 4">GSW-M26</strain>
    </source>
</reference>
<dbReference type="EMBL" id="JYFE01000048">
    <property type="protein sequence ID" value="KIT15617.1"/>
    <property type="molecule type" value="Genomic_DNA"/>
</dbReference>
<keyword evidence="4" id="KW-1185">Reference proteome</keyword>
<evidence type="ECO:0000313" key="4">
    <source>
        <dbReference type="Proteomes" id="UP000032232"/>
    </source>
</evidence>
<dbReference type="PANTHER" id="PTHR32309:SF13">
    <property type="entry name" value="FERRIC ENTEROBACTIN TRANSPORT PROTEIN FEPE"/>
    <property type="match status" value="1"/>
</dbReference>
<feature type="transmembrane region" description="Helical" evidence="2">
    <location>
        <begin position="88"/>
        <end position="110"/>
    </location>
</feature>
<dbReference type="Proteomes" id="UP000032232">
    <property type="component" value="Unassembled WGS sequence"/>
</dbReference>
<comment type="caution">
    <text evidence="3">The sequence shown here is derived from an EMBL/GenBank/DDBJ whole genome shotgun (WGS) entry which is preliminary data.</text>
</comment>
<evidence type="ECO:0000256" key="2">
    <source>
        <dbReference type="SAM" id="Phobius"/>
    </source>
</evidence>
<dbReference type="AlphaFoldDB" id="A0A0D1CLC7"/>
<dbReference type="PANTHER" id="PTHR32309">
    <property type="entry name" value="TYROSINE-PROTEIN KINASE"/>
    <property type="match status" value="1"/>
</dbReference>
<organism evidence="3 4">
    <name type="scientific">Jannaschia aquimarina</name>
    <dbReference type="NCBI Taxonomy" id="935700"/>
    <lineage>
        <taxon>Bacteria</taxon>
        <taxon>Pseudomonadati</taxon>
        <taxon>Pseudomonadota</taxon>
        <taxon>Alphaproteobacteria</taxon>
        <taxon>Rhodobacterales</taxon>
        <taxon>Roseobacteraceae</taxon>
        <taxon>Jannaschia</taxon>
    </lineage>
</organism>
<dbReference type="InterPro" id="IPR050445">
    <property type="entry name" value="Bact_polysacc_biosynth/exp"/>
</dbReference>
<dbReference type="GO" id="GO:0005886">
    <property type="term" value="C:plasma membrane"/>
    <property type="evidence" value="ECO:0007669"/>
    <property type="project" value="TreeGrafter"/>
</dbReference>
<accession>A0A0D1CLC7</accession>